<feature type="non-terminal residue" evidence="1">
    <location>
        <position position="1"/>
    </location>
</feature>
<dbReference type="AlphaFoldDB" id="A0AAV5WKC9"/>
<keyword evidence="2" id="KW-1185">Reference proteome</keyword>
<dbReference type="Proteomes" id="UP001432322">
    <property type="component" value="Unassembled WGS sequence"/>
</dbReference>
<dbReference type="EMBL" id="BTSY01000005">
    <property type="protein sequence ID" value="GMT30264.1"/>
    <property type="molecule type" value="Genomic_DNA"/>
</dbReference>
<gene>
    <name evidence="1" type="ORF">PFISCL1PPCAC_21561</name>
</gene>
<organism evidence="1 2">
    <name type="scientific">Pristionchus fissidentatus</name>
    <dbReference type="NCBI Taxonomy" id="1538716"/>
    <lineage>
        <taxon>Eukaryota</taxon>
        <taxon>Metazoa</taxon>
        <taxon>Ecdysozoa</taxon>
        <taxon>Nematoda</taxon>
        <taxon>Chromadorea</taxon>
        <taxon>Rhabditida</taxon>
        <taxon>Rhabditina</taxon>
        <taxon>Diplogasteromorpha</taxon>
        <taxon>Diplogasteroidea</taxon>
        <taxon>Neodiplogasteridae</taxon>
        <taxon>Pristionchus</taxon>
    </lineage>
</organism>
<feature type="non-terminal residue" evidence="1">
    <location>
        <position position="67"/>
    </location>
</feature>
<evidence type="ECO:0000313" key="2">
    <source>
        <dbReference type="Proteomes" id="UP001432322"/>
    </source>
</evidence>
<accession>A0AAV5WKC9</accession>
<sequence>ELICVMCAQSTHACHYNYKEFYSMDDQLDAEVKENAELIAFLLDERGRMALRKKQLERSLNEANNEI</sequence>
<evidence type="ECO:0000313" key="1">
    <source>
        <dbReference type="EMBL" id="GMT30264.1"/>
    </source>
</evidence>
<reference evidence="1" key="1">
    <citation type="submission" date="2023-10" db="EMBL/GenBank/DDBJ databases">
        <title>Genome assembly of Pristionchus species.</title>
        <authorList>
            <person name="Yoshida K."/>
            <person name="Sommer R.J."/>
        </authorList>
    </citation>
    <scope>NUCLEOTIDE SEQUENCE</scope>
    <source>
        <strain evidence="1">RS5133</strain>
    </source>
</reference>
<comment type="caution">
    <text evidence="1">The sequence shown here is derived from an EMBL/GenBank/DDBJ whole genome shotgun (WGS) entry which is preliminary data.</text>
</comment>
<protein>
    <submittedName>
        <fullName evidence="1">Uncharacterized protein</fullName>
    </submittedName>
</protein>
<name>A0AAV5WKC9_9BILA</name>
<proteinExistence type="predicted"/>